<keyword evidence="3" id="KW-1185">Reference proteome</keyword>
<dbReference type="PANTHER" id="PTHR13887:SF41">
    <property type="entry name" value="THIOREDOXIN SUPERFAMILY PROTEIN"/>
    <property type="match status" value="1"/>
</dbReference>
<dbReference type="Pfam" id="PF01323">
    <property type="entry name" value="DSBA"/>
    <property type="match status" value="1"/>
</dbReference>
<dbReference type="RefSeq" id="WP_114927512.1">
    <property type="nucleotide sequence ID" value="NZ_CP031229.1"/>
</dbReference>
<dbReference type="InterPro" id="IPR001853">
    <property type="entry name" value="DSBA-like_thioredoxin_dom"/>
</dbReference>
<dbReference type="CDD" id="cd03024">
    <property type="entry name" value="DsbA_FrnE"/>
    <property type="match status" value="1"/>
</dbReference>
<evidence type="ECO:0000313" key="3">
    <source>
        <dbReference type="Proteomes" id="UP000253790"/>
    </source>
</evidence>
<accession>A0A345NL39</accession>
<dbReference type="Gene3D" id="3.40.30.10">
    <property type="entry name" value="Glutaredoxin"/>
    <property type="match status" value="1"/>
</dbReference>
<dbReference type="GO" id="GO:0016491">
    <property type="term" value="F:oxidoreductase activity"/>
    <property type="evidence" value="ECO:0007669"/>
    <property type="project" value="InterPro"/>
</dbReference>
<evidence type="ECO:0000259" key="1">
    <source>
        <dbReference type="Pfam" id="PF01323"/>
    </source>
</evidence>
<gene>
    <name evidence="2" type="ORF">DV701_06050</name>
</gene>
<protein>
    <submittedName>
        <fullName evidence="2">DsbA family oxidoreductase</fullName>
    </submittedName>
</protein>
<proteinExistence type="predicted"/>
<dbReference type="EMBL" id="CP031229">
    <property type="protein sequence ID" value="AXH95747.1"/>
    <property type="molecule type" value="Genomic_DNA"/>
</dbReference>
<dbReference type="PANTHER" id="PTHR13887">
    <property type="entry name" value="GLUTATHIONE S-TRANSFERASE KAPPA"/>
    <property type="match status" value="1"/>
</dbReference>
<sequence length="225" mass="24498">MATAHVGRRLSSHVLGRGPAPGGTNIACPWCRIAKRRFEEAAAQHDRPVTVEYHSFELAPDLPDDYVGTEAEFLRRLYPGTKAAGADLRRIRQVVSTGARLGLDYDFDAVRHTSTFLAHQLLHHGKAHGVQGLVLDALFTAYFEHGHELRQVDGLVALGADVGLDAAVTREALLSGRYADAVRQDRARAGDRGVTSIPTYVLPGQDPIHGALRPVVFLDALRMVP</sequence>
<dbReference type="OrthoDB" id="9799122at2"/>
<dbReference type="KEGG" id="orn:DV701_06050"/>
<name>A0A345NL39_9MICO</name>
<dbReference type="Proteomes" id="UP000253790">
    <property type="component" value="Chromosome"/>
</dbReference>
<dbReference type="InterPro" id="IPR036249">
    <property type="entry name" value="Thioredoxin-like_sf"/>
</dbReference>
<dbReference type="AlphaFoldDB" id="A0A345NL39"/>
<dbReference type="SUPFAM" id="SSF52833">
    <property type="entry name" value="Thioredoxin-like"/>
    <property type="match status" value="1"/>
</dbReference>
<evidence type="ECO:0000313" key="2">
    <source>
        <dbReference type="EMBL" id="AXH95747.1"/>
    </source>
</evidence>
<reference evidence="2 3" key="1">
    <citation type="submission" date="2018-07" db="EMBL/GenBank/DDBJ databases">
        <title>Complete genome sequencing of Ornithinimicrobium sp. AMA3305.</title>
        <authorList>
            <person name="Bae J.-W."/>
        </authorList>
    </citation>
    <scope>NUCLEOTIDE SEQUENCE [LARGE SCALE GENOMIC DNA]</scope>
    <source>
        <strain evidence="2 3">AMA3305</strain>
    </source>
</reference>
<feature type="domain" description="DSBA-like thioredoxin" evidence="1">
    <location>
        <begin position="26"/>
        <end position="221"/>
    </location>
</feature>
<organism evidence="2 3">
    <name type="scientific">Ornithinimicrobium avium</name>
    <dbReference type="NCBI Taxonomy" id="2283195"/>
    <lineage>
        <taxon>Bacteria</taxon>
        <taxon>Bacillati</taxon>
        <taxon>Actinomycetota</taxon>
        <taxon>Actinomycetes</taxon>
        <taxon>Micrococcales</taxon>
        <taxon>Ornithinimicrobiaceae</taxon>
        <taxon>Ornithinimicrobium</taxon>
    </lineage>
</organism>